<organism evidence="1 2">
    <name type="scientific">Stieleria marina</name>
    <dbReference type="NCBI Taxonomy" id="1930275"/>
    <lineage>
        <taxon>Bacteria</taxon>
        <taxon>Pseudomonadati</taxon>
        <taxon>Planctomycetota</taxon>
        <taxon>Planctomycetia</taxon>
        <taxon>Pirellulales</taxon>
        <taxon>Pirellulaceae</taxon>
        <taxon>Stieleria</taxon>
    </lineage>
</organism>
<dbReference type="Proteomes" id="UP000319817">
    <property type="component" value="Chromosome"/>
</dbReference>
<dbReference type="AlphaFoldDB" id="A0A517NMY0"/>
<accession>A0A517NMY0</accession>
<dbReference type="EMBL" id="CP036526">
    <property type="protein sequence ID" value="QDT08486.1"/>
    <property type="molecule type" value="Genomic_DNA"/>
</dbReference>
<protein>
    <submittedName>
        <fullName evidence="1">Uncharacterized protein</fullName>
    </submittedName>
</protein>
<reference evidence="1 2" key="1">
    <citation type="submission" date="2019-02" db="EMBL/GenBank/DDBJ databases">
        <title>Deep-cultivation of Planctomycetes and their phenomic and genomic characterization uncovers novel biology.</title>
        <authorList>
            <person name="Wiegand S."/>
            <person name="Jogler M."/>
            <person name="Boedeker C."/>
            <person name="Pinto D."/>
            <person name="Vollmers J."/>
            <person name="Rivas-Marin E."/>
            <person name="Kohn T."/>
            <person name="Peeters S.H."/>
            <person name="Heuer A."/>
            <person name="Rast P."/>
            <person name="Oberbeckmann S."/>
            <person name="Bunk B."/>
            <person name="Jeske O."/>
            <person name="Meyerdierks A."/>
            <person name="Storesund J.E."/>
            <person name="Kallscheuer N."/>
            <person name="Luecker S."/>
            <person name="Lage O.M."/>
            <person name="Pohl T."/>
            <person name="Merkel B.J."/>
            <person name="Hornburger P."/>
            <person name="Mueller R.-W."/>
            <person name="Bruemmer F."/>
            <person name="Labrenz M."/>
            <person name="Spormann A.M."/>
            <person name="Op den Camp H."/>
            <person name="Overmann J."/>
            <person name="Amann R."/>
            <person name="Jetten M.S.M."/>
            <person name="Mascher T."/>
            <person name="Medema M.H."/>
            <person name="Devos D.P."/>
            <person name="Kaster A.-K."/>
            <person name="Ovreas L."/>
            <person name="Rohde M."/>
            <person name="Galperin M.Y."/>
            <person name="Jogler C."/>
        </authorList>
    </citation>
    <scope>NUCLEOTIDE SEQUENCE [LARGE SCALE GENOMIC DNA]</scope>
    <source>
        <strain evidence="1 2">K23_9</strain>
    </source>
</reference>
<keyword evidence="2" id="KW-1185">Reference proteome</keyword>
<proteinExistence type="predicted"/>
<gene>
    <name evidence="1" type="ORF">K239x_04250</name>
</gene>
<sequence>MDIARPSLRGASHLASRNSTNGHVLLAFDRLDVLLSAFVTSHRPEAIFRRYRVVDLTARHTYKMGDLQAMGQPGNPGKA</sequence>
<evidence type="ECO:0000313" key="1">
    <source>
        <dbReference type="EMBL" id="QDT08486.1"/>
    </source>
</evidence>
<name>A0A517NMY0_9BACT</name>
<evidence type="ECO:0000313" key="2">
    <source>
        <dbReference type="Proteomes" id="UP000319817"/>
    </source>
</evidence>